<organism evidence="6 7">
    <name type="scientific">Gekko japonicus</name>
    <name type="common">Schlegel's Japanese gecko</name>
    <dbReference type="NCBI Taxonomy" id="146911"/>
    <lineage>
        <taxon>Eukaryota</taxon>
        <taxon>Metazoa</taxon>
        <taxon>Chordata</taxon>
        <taxon>Craniata</taxon>
        <taxon>Vertebrata</taxon>
        <taxon>Euteleostomi</taxon>
        <taxon>Lepidosauria</taxon>
        <taxon>Squamata</taxon>
        <taxon>Bifurcata</taxon>
        <taxon>Gekkota</taxon>
        <taxon>Gekkonidae</taxon>
        <taxon>Gekkoninae</taxon>
        <taxon>Gekko</taxon>
    </lineage>
</organism>
<feature type="coiled-coil region" evidence="5">
    <location>
        <begin position="8"/>
        <end position="63"/>
    </location>
</feature>
<proteinExistence type="predicted"/>
<dbReference type="PANTHER" id="PTHR44981">
    <property type="entry name" value="PERICENTRIN-LIKE PROTEIN, ISOFORM F"/>
    <property type="match status" value="1"/>
</dbReference>
<evidence type="ECO:0000256" key="5">
    <source>
        <dbReference type="SAM" id="Coils"/>
    </source>
</evidence>
<feature type="non-terminal residue" evidence="7">
    <location>
        <position position="1"/>
    </location>
</feature>
<dbReference type="Proteomes" id="UP000694871">
    <property type="component" value="Unplaced"/>
</dbReference>
<gene>
    <name evidence="7" type="primary">LOC107125405</name>
</gene>
<evidence type="ECO:0000256" key="1">
    <source>
        <dbReference type="ARBA" id="ARBA00004300"/>
    </source>
</evidence>
<keyword evidence="4" id="KW-0206">Cytoskeleton</keyword>
<protein>
    <submittedName>
        <fullName evidence="7">A-kinase anchor protein 9-like</fullName>
    </submittedName>
</protein>
<evidence type="ECO:0000313" key="6">
    <source>
        <dbReference type="Proteomes" id="UP000694871"/>
    </source>
</evidence>
<name>A0ABM1LED1_GEKJA</name>
<keyword evidence="3 5" id="KW-0175">Coiled coil</keyword>
<dbReference type="PANTHER" id="PTHR44981:SF1">
    <property type="entry name" value="A-KINASE ANCHOR PROTEIN 9"/>
    <property type="match status" value="1"/>
</dbReference>
<dbReference type="GeneID" id="107125405"/>
<evidence type="ECO:0000313" key="7">
    <source>
        <dbReference type="RefSeq" id="XP_015284318.1"/>
    </source>
</evidence>
<accession>A0ABM1LED1</accession>
<evidence type="ECO:0000256" key="4">
    <source>
        <dbReference type="ARBA" id="ARBA00023212"/>
    </source>
</evidence>
<sequence length="101" mass="11960">VEQLSNHLKEKTDKCSELLLSKEQLQRDVQERNEEIEKLEYRIRELEQALMISADSLQKVEQRKQFGSAVRGELPLEAQLQAEQEAVDRKEKEVEYPFQLF</sequence>
<comment type="subcellular location">
    <subcellularLocation>
        <location evidence="1">Cytoplasm</location>
        <location evidence="1">Cytoskeleton</location>
        <location evidence="1">Microtubule organizing center</location>
        <location evidence="1">Centrosome</location>
    </subcellularLocation>
</comment>
<evidence type="ECO:0000256" key="3">
    <source>
        <dbReference type="ARBA" id="ARBA00023054"/>
    </source>
</evidence>
<evidence type="ECO:0000256" key="2">
    <source>
        <dbReference type="ARBA" id="ARBA00022490"/>
    </source>
</evidence>
<dbReference type="InterPro" id="IPR028745">
    <property type="entry name" value="AKAP9/Pericentrin"/>
</dbReference>
<keyword evidence="2" id="KW-0963">Cytoplasm</keyword>
<feature type="non-terminal residue" evidence="7">
    <location>
        <position position="101"/>
    </location>
</feature>
<reference evidence="7" key="1">
    <citation type="submission" date="2025-08" db="UniProtKB">
        <authorList>
            <consortium name="RefSeq"/>
        </authorList>
    </citation>
    <scope>IDENTIFICATION</scope>
</reference>
<keyword evidence="6" id="KW-1185">Reference proteome</keyword>
<dbReference type="RefSeq" id="XP_015284318.1">
    <property type="nucleotide sequence ID" value="XM_015428832.1"/>
</dbReference>